<accession>A0ABN8DN81</accession>
<feature type="domain" description="HAMP" evidence="14">
    <location>
        <begin position="379"/>
        <end position="432"/>
    </location>
</feature>
<evidence type="ECO:0000259" key="14">
    <source>
        <dbReference type="PROSITE" id="PS50885"/>
    </source>
</evidence>
<protein>
    <recommendedName>
        <fullName evidence="3">histidine kinase</fullName>
        <ecNumber evidence="3">2.7.13.3</ecNumber>
    </recommendedName>
</protein>
<dbReference type="Gene3D" id="6.10.340.10">
    <property type="match status" value="1"/>
</dbReference>
<keyword evidence="10" id="KW-0812">Transmembrane</keyword>
<evidence type="ECO:0000256" key="5">
    <source>
        <dbReference type="ARBA" id="ARBA00022679"/>
    </source>
</evidence>
<dbReference type="CDD" id="cd17574">
    <property type="entry name" value="REC_OmpR"/>
    <property type="match status" value="1"/>
</dbReference>
<keyword evidence="10" id="KW-0472">Membrane</keyword>
<evidence type="ECO:0000256" key="3">
    <source>
        <dbReference type="ARBA" id="ARBA00012438"/>
    </source>
</evidence>
<dbReference type="PROSITE" id="PS50112">
    <property type="entry name" value="PAS"/>
    <property type="match status" value="1"/>
</dbReference>
<dbReference type="InterPro" id="IPR004358">
    <property type="entry name" value="Sig_transdc_His_kin-like_C"/>
</dbReference>
<dbReference type="SUPFAM" id="SSF55874">
    <property type="entry name" value="ATPase domain of HSP90 chaperone/DNA topoisomerase II/histidine kinase"/>
    <property type="match status" value="1"/>
</dbReference>
<dbReference type="InterPro" id="IPR003594">
    <property type="entry name" value="HATPase_dom"/>
</dbReference>
<organism evidence="15 16">
    <name type="scientific">Vibrio stylophorae</name>
    <dbReference type="NCBI Taxonomy" id="659351"/>
    <lineage>
        <taxon>Bacteria</taxon>
        <taxon>Pseudomonadati</taxon>
        <taxon>Pseudomonadota</taxon>
        <taxon>Gammaproteobacteria</taxon>
        <taxon>Vibrionales</taxon>
        <taxon>Vibrionaceae</taxon>
        <taxon>Vibrio</taxon>
    </lineage>
</organism>
<keyword evidence="10" id="KW-1133">Transmembrane helix</keyword>
<reference evidence="15" key="1">
    <citation type="submission" date="2021-11" db="EMBL/GenBank/DDBJ databases">
        <authorList>
            <person name="Rodrigo-Torres L."/>
            <person name="Arahal R. D."/>
            <person name="Lucena T."/>
        </authorList>
    </citation>
    <scope>NUCLEOTIDE SEQUENCE</scope>
    <source>
        <strain evidence="15">CECT 7929</strain>
    </source>
</reference>
<dbReference type="Pfam" id="PF02518">
    <property type="entry name" value="HATPase_c"/>
    <property type="match status" value="1"/>
</dbReference>
<dbReference type="InterPro" id="IPR035965">
    <property type="entry name" value="PAS-like_dom_sf"/>
</dbReference>
<dbReference type="InterPro" id="IPR001789">
    <property type="entry name" value="Sig_transdc_resp-reg_receiver"/>
</dbReference>
<dbReference type="InterPro" id="IPR036890">
    <property type="entry name" value="HATPase_C_sf"/>
</dbReference>
<comment type="subcellular location">
    <subcellularLocation>
        <location evidence="2">Membrane</location>
    </subcellularLocation>
</comment>
<feature type="domain" description="Histidine kinase" evidence="11">
    <location>
        <begin position="468"/>
        <end position="685"/>
    </location>
</feature>
<keyword evidence="5 15" id="KW-0808">Transferase</keyword>
<evidence type="ECO:0000259" key="12">
    <source>
        <dbReference type="PROSITE" id="PS50110"/>
    </source>
</evidence>
<dbReference type="SMART" id="SM00304">
    <property type="entry name" value="HAMP"/>
    <property type="match status" value="1"/>
</dbReference>
<keyword evidence="4 8" id="KW-0597">Phosphoprotein</keyword>
<dbReference type="SUPFAM" id="SSF158472">
    <property type="entry name" value="HAMP domain-like"/>
    <property type="match status" value="1"/>
</dbReference>
<dbReference type="EC" id="2.7.13.3" evidence="3"/>
<evidence type="ECO:0000256" key="1">
    <source>
        <dbReference type="ARBA" id="ARBA00000085"/>
    </source>
</evidence>
<dbReference type="CDD" id="cd22890">
    <property type="entry name" value="ChiS-DBD"/>
    <property type="match status" value="1"/>
</dbReference>
<keyword evidence="6 15" id="KW-0418">Kinase</keyword>
<dbReference type="PROSITE" id="PS50110">
    <property type="entry name" value="RESPONSE_REGULATORY"/>
    <property type="match status" value="1"/>
</dbReference>
<feature type="transmembrane region" description="Helical" evidence="10">
    <location>
        <begin position="358"/>
        <end position="377"/>
    </location>
</feature>
<dbReference type="InterPro" id="IPR000014">
    <property type="entry name" value="PAS"/>
</dbReference>
<feature type="coiled-coil region" evidence="9">
    <location>
        <begin position="424"/>
        <end position="458"/>
    </location>
</feature>
<evidence type="ECO:0000256" key="7">
    <source>
        <dbReference type="ARBA" id="ARBA00022801"/>
    </source>
</evidence>
<dbReference type="Pfam" id="PF00072">
    <property type="entry name" value="Response_reg"/>
    <property type="match status" value="1"/>
</dbReference>
<evidence type="ECO:0000259" key="13">
    <source>
        <dbReference type="PROSITE" id="PS50112"/>
    </source>
</evidence>
<dbReference type="PRINTS" id="PR00344">
    <property type="entry name" value="BCTRLSENSOR"/>
</dbReference>
<dbReference type="Pfam" id="PF00672">
    <property type="entry name" value="HAMP"/>
    <property type="match status" value="1"/>
</dbReference>
<dbReference type="GO" id="GO:0004673">
    <property type="term" value="F:protein histidine kinase activity"/>
    <property type="evidence" value="ECO:0007669"/>
    <property type="project" value="UniProtKB-EC"/>
</dbReference>
<dbReference type="SMART" id="SM00387">
    <property type="entry name" value="HATPase_c"/>
    <property type="match status" value="1"/>
</dbReference>
<evidence type="ECO:0000256" key="6">
    <source>
        <dbReference type="ARBA" id="ARBA00022777"/>
    </source>
</evidence>
<evidence type="ECO:0000256" key="10">
    <source>
        <dbReference type="SAM" id="Phobius"/>
    </source>
</evidence>
<dbReference type="InterPro" id="IPR036097">
    <property type="entry name" value="HisK_dim/P_sf"/>
</dbReference>
<dbReference type="SMART" id="SM00091">
    <property type="entry name" value="PAS"/>
    <property type="match status" value="1"/>
</dbReference>
<evidence type="ECO:0000256" key="8">
    <source>
        <dbReference type="PROSITE-ProRule" id="PRU00169"/>
    </source>
</evidence>
<keyword evidence="9" id="KW-0175">Coiled coil</keyword>
<sequence>MQTTKRFKRLQHALMLAFLALSITPLVLTGLFFLNSHSRDLENQSQGHLASLRDSKVKQINRYFEAEVSNVQGFSRSDLAVGSGGRFYGLVSAFAQLGFSKDRALNAITNQVAANLDGNQAEPDSTRPISPSLVNTSERYRLLHKRYHQSYLDFLNRSDFSDILLVDVDGNVVYSVKKRNNYGMNLTSAAYKDKPLGQAFQQIQKASQGRIDANNIPVILTDFSTNNSHDVPVAWLAAPVSQDNYLHSYVFFELPNTVLTELVQEDVNNQANSTHALLINQAHHTRINMGAENDKLFESPAIDLALAGDTGVGRLDNFDGIAVLSAFAPIHVLDKHWALVIELPTNEAFARVRQLETIFIIAMLSAIILVVIASHWLSNSITAPLLRLTWAAERVSAGDLDQAISSTDRHDEIGRLAISFERMQRSVREKIATIRSQNQELEHQIQIIEEKNAELEHADKLKDEFLAMTSHELRTPLHGMVGIAESMVSGLNGPLPLQQQHQLQMIINSGQRLSNLVDDILDYHKMRYGNVDLDSHALDSSVAVRLVLEMSNHLLGDKPVRIINQVGPNLPLIFADEQRLEQVLYNLVGNAIKYTSEGKIIISATVLDHQLRIQVVDTGEGIPADQLELIFEPLTQTSDSSRYRQGAGLGLSISRQLIELMNGQLYVSSQPLIGTTFSFTLPLATEAQVSTSKARDLHNHFQAPSAADNQLLDESEQLPENPNGDMLLVIDDEPVNLQILNNYLRLEGYRVITADNGMNALELVQTYHPVLVLTDVMMPGMNGYEVTETLRQHYNPIELPIIMLTALSQIHDRIRGFESGANDYLTKPFSKEELSARIRAHLRASQSEVQRQENARLQAEIRHRQQVEAGLLETQSRLLNLLESASEPVLCIQADDRIRYANDAAGKLFKRASEQLERLHFNDLLSVPLPHSAMESHHYSGAISVKIGEEIHSIKVDMIKLPEESGLNAMLVFNTGETAAHVRIDILESAIELLSDYAFHSDDDKLQQLRELGGEFTRLADRLGGQQTQKGDLMRECLVEATLLSLEYWETCTGSNKFALAEESGLWRVYLDRSTLQTRTLDKYLRKETLPKTPRWRTVLNTVDFVLERGHQHTDLRQRLQQARDRLQRLMMSQV</sequence>
<dbReference type="CDD" id="cd00082">
    <property type="entry name" value="HisKA"/>
    <property type="match status" value="1"/>
</dbReference>
<dbReference type="Gene3D" id="3.40.50.2300">
    <property type="match status" value="1"/>
</dbReference>
<dbReference type="InterPro" id="IPR003661">
    <property type="entry name" value="HisK_dim/P_dom"/>
</dbReference>
<dbReference type="InterPro" id="IPR005467">
    <property type="entry name" value="His_kinase_dom"/>
</dbReference>
<dbReference type="CDD" id="cd18774">
    <property type="entry name" value="PDC2_HK_sensor"/>
    <property type="match status" value="1"/>
</dbReference>
<dbReference type="PROSITE" id="PS50885">
    <property type="entry name" value="HAMP"/>
    <property type="match status" value="1"/>
</dbReference>
<name>A0ABN8DN81_9VIBR</name>
<proteinExistence type="predicted"/>
<dbReference type="PROSITE" id="PS50109">
    <property type="entry name" value="HIS_KIN"/>
    <property type="match status" value="1"/>
</dbReference>
<dbReference type="SMART" id="SM00448">
    <property type="entry name" value="REC"/>
    <property type="match status" value="1"/>
</dbReference>
<evidence type="ECO:0000256" key="2">
    <source>
        <dbReference type="ARBA" id="ARBA00004370"/>
    </source>
</evidence>
<keyword evidence="16" id="KW-1185">Reference proteome</keyword>
<evidence type="ECO:0000256" key="9">
    <source>
        <dbReference type="SAM" id="Coils"/>
    </source>
</evidence>
<dbReference type="CDD" id="cd16922">
    <property type="entry name" value="HATPase_EvgS-ArcB-TorS-like"/>
    <property type="match status" value="1"/>
</dbReference>
<dbReference type="RefSeq" id="WP_237464515.1">
    <property type="nucleotide sequence ID" value="NZ_CAKLDI010000001.1"/>
</dbReference>
<dbReference type="Proteomes" id="UP000838672">
    <property type="component" value="Unassembled WGS sequence"/>
</dbReference>
<dbReference type="CDD" id="cd06225">
    <property type="entry name" value="HAMP"/>
    <property type="match status" value="1"/>
</dbReference>
<evidence type="ECO:0000259" key="11">
    <source>
        <dbReference type="PROSITE" id="PS50109"/>
    </source>
</evidence>
<dbReference type="SMART" id="SM00388">
    <property type="entry name" value="HisKA"/>
    <property type="match status" value="1"/>
</dbReference>
<feature type="modified residue" description="4-aspartylphosphate" evidence="8">
    <location>
        <position position="775"/>
    </location>
</feature>
<dbReference type="SUPFAM" id="SSF55785">
    <property type="entry name" value="PYP-like sensor domain (PAS domain)"/>
    <property type="match status" value="1"/>
</dbReference>
<dbReference type="SUPFAM" id="SSF47384">
    <property type="entry name" value="Homodimeric domain of signal transducing histidine kinase"/>
    <property type="match status" value="1"/>
</dbReference>
<comment type="caution">
    <text evidence="15">The sequence shown here is derived from an EMBL/GenBank/DDBJ whole genome shotgun (WGS) entry which is preliminary data.</text>
</comment>
<dbReference type="PANTHER" id="PTHR43047">
    <property type="entry name" value="TWO-COMPONENT HISTIDINE PROTEIN KINASE"/>
    <property type="match status" value="1"/>
</dbReference>
<evidence type="ECO:0000313" key="15">
    <source>
        <dbReference type="EMBL" id="CAH0532581.1"/>
    </source>
</evidence>
<dbReference type="SUPFAM" id="SSF52172">
    <property type="entry name" value="CheY-like"/>
    <property type="match status" value="1"/>
</dbReference>
<gene>
    <name evidence="15" type="primary">rcsC_1</name>
    <name evidence="15" type="ORF">VST7929_00412</name>
</gene>
<dbReference type="EMBL" id="CAKLDI010000001">
    <property type="protein sequence ID" value="CAH0532581.1"/>
    <property type="molecule type" value="Genomic_DNA"/>
</dbReference>
<dbReference type="Pfam" id="PF00512">
    <property type="entry name" value="HisKA"/>
    <property type="match status" value="1"/>
</dbReference>
<dbReference type="Gene3D" id="1.10.287.130">
    <property type="match status" value="1"/>
</dbReference>
<keyword evidence="7" id="KW-0378">Hydrolase</keyword>
<comment type="catalytic activity">
    <reaction evidence="1">
        <text>ATP + protein L-histidine = ADP + protein N-phospho-L-histidine.</text>
        <dbReference type="EC" id="2.7.13.3"/>
    </reaction>
</comment>
<dbReference type="PANTHER" id="PTHR43047:SF72">
    <property type="entry name" value="OSMOSENSING HISTIDINE PROTEIN KINASE SLN1"/>
    <property type="match status" value="1"/>
</dbReference>
<evidence type="ECO:0000313" key="16">
    <source>
        <dbReference type="Proteomes" id="UP000838672"/>
    </source>
</evidence>
<evidence type="ECO:0000256" key="4">
    <source>
        <dbReference type="ARBA" id="ARBA00022553"/>
    </source>
</evidence>
<feature type="domain" description="Response regulatory" evidence="12">
    <location>
        <begin position="726"/>
        <end position="842"/>
    </location>
</feature>
<feature type="transmembrane region" description="Helical" evidence="10">
    <location>
        <begin position="12"/>
        <end position="34"/>
    </location>
</feature>
<dbReference type="Gene3D" id="3.30.450.20">
    <property type="entry name" value="PAS domain"/>
    <property type="match status" value="1"/>
</dbReference>
<feature type="domain" description="PAS" evidence="13">
    <location>
        <begin position="874"/>
        <end position="916"/>
    </location>
</feature>
<dbReference type="Gene3D" id="3.30.565.10">
    <property type="entry name" value="Histidine kinase-like ATPase, C-terminal domain"/>
    <property type="match status" value="1"/>
</dbReference>
<dbReference type="InterPro" id="IPR011006">
    <property type="entry name" value="CheY-like_superfamily"/>
</dbReference>
<dbReference type="InterPro" id="IPR003660">
    <property type="entry name" value="HAMP_dom"/>
</dbReference>